<dbReference type="Pfam" id="PF00903">
    <property type="entry name" value="Glyoxalase"/>
    <property type="match status" value="1"/>
</dbReference>
<dbReference type="GO" id="GO:0046872">
    <property type="term" value="F:metal ion binding"/>
    <property type="evidence" value="ECO:0007669"/>
    <property type="project" value="UniProtKB-KW"/>
</dbReference>
<gene>
    <name evidence="3" type="ORF">EV668_3893</name>
</gene>
<dbReference type="InterPro" id="IPR029068">
    <property type="entry name" value="Glyas_Bleomycin-R_OHBP_Dase"/>
</dbReference>
<dbReference type="RefSeq" id="WP_166652550.1">
    <property type="nucleotide sequence ID" value="NZ_SNZR01000015.1"/>
</dbReference>
<dbReference type="InterPro" id="IPR051785">
    <property type="entry name" value="MMCE/EMCE_epimerase"/>
</dbReference>
<dbReference type="GO" id="GO:0046491">
    <property type="term" value="P:L-methylmalonyl-CoA metabolic process"/>
    <property type="evidence" value="ECO:0007669"/>
    <property type="project" value="TreeGrafter"/>
</dbReference>
<feature type="domain" description="VOC" evidence="2">
    <location>
        <begin position="18"/>
        <end position="155"/>
    </location>
</feature>
<accession>A0A4R7BQW8</accession>
<name>A0A4R7BQW8_9HYPH</name>
<dbReference type="GO" id="GO:0004493">
    <property type="term" value="F:methylmalonyl-CoA epimerase activity"/>
    <property type="evidence" value="ECO:0007669"/>
    <property type="project" value="TreeGrafter"/>
</dbReference>
<dbReference type="PANTHER" id="PTHR43048:SF3">
    <property type="entry name" value="METHYLMALONYL-COA EPIMERASE, MITOCHONDRIAL"/>
    <property type="match status" value="1"/>
</dbReference>
<keyword evidence="3" id="KW-0223">Dioxygenase</keyword>
<protein>
    <submittedName>
        <fullName evidence="3">Catechol 2,3-dioxygenase-like lactoylglutathione lyase family enzyme</fullName>
    </submittedName>
</protein>
<dbReference type="SUPFAM" id="SSF54593">
    <property type="entry name" value="Glyoxalase/Bleomycin resistance protein/Dihydroxybiphenyl dioxygenase"/>
    <property type="match status" value="1"/>
</dbReference>
<dbReference type="AlphaFoldDB" id="A0A4R7BQW8"/>
<dbReference type="Proteomes" id="UP000295122">
    <property type="component" value="Unassembled WGS sequence"/>
</dbReference>
<dbReference type="EMBL" id="SNZR01000015">
    <property type="protein sequence ID" value="TDR88028.1"/>
    <property type="molecule type" value="Genomic_DNA"/>
</dbReference>
<dbReference type="InterPro" id="IPR004360">
    <property type="entry name" value="Glyas_Fos-R_dOase_dom"/>
</dbReference>
<dbReference type="InterPro" id="IPR037523">
    <property type="entry name" value="VOC_core"/>
</dbReference>
<keyword evidence="3" id="KW-0560">Oxidoreductase</keyword>
<dbReference type="GO" id="GO:0051213">
    <property type="term" value="F:dioxygenase activity"/>
    <property type="evidence" value="ECO:0007669"/>
    <property type="project" value="UniProtKB-KW"/>
</dbReference>
<keyword evidence="4" id="KW-1185">Reference proteome</keyword>
<comment type="caution">
    <text evidence="3">The sequence shown here is derived from an EMBL/GenBank/DDBJ whole genome shotgun (WGS) entry which is preliminary data.</text>
</comment>
<evidence type="ECO:0000256" key="1">
    <source>
        <dbReference type="ARBA" id="ARBA00022723"/>
    </source>
</evidence>
<evidence type="ECO:0000313" key="3">
    <source>
        <dbReference type="EMBL" id="TDR88028.1"/>
    </source>
</evidence>
<sequence>MPDAGSPSTPLLAGLIVRAHHVALGVADFDGAVGFLRDVIGMRLLGEIDHRREEALDRMVGLPEIDVHWAMLELSGFHVELFHYYHPAGRPVPIRQCDHGLTHLCFEVYDLALVHERLEAAGYHANAEPLEVRGGRAKGIYVTGPEGIVVEFAELSPWRSDAVA</sequence>
<dbReference type="PROSITE" id="PS51819">
    <property type="entry name" value="VOC"/>
    <property type="match status" value="1"/>
</dbReference>
<dbReference type="GO" id="GO:0016829">
    <property type="term" value="F:lyase activity"/>
    <property type="evidence" value="ECO:0007669"/>
    <property type="project" value="UniProtKB-KW"/>
</dbReference>
<dbReference type="PANTHER" id="PTHR43048">
    <property type="entry name" value="METHYLMALONYL-COA EPIMERASE"/>
    <property type="match status" value="1"/>
</dbReference>
<organism evidence="3 4">
    <name type="scientific">Enterovirga rhinocerotis</name>
    <dbReference type="NCBI Taxonomy" id="1339210"/>
    <lineage>
        <taxon>Bacteria</taxon>
        <taxon>Pseudomonadati</taxon>
        <taxon>Pseudomonadota</taxon>
        <taxon>Alphaproteobacteria</taxon>
        <taxon>Hyphomicrobiales</taxon>
        <taxon>Methylobacteriaceae</taxon>
        <taxon>Enterovirga</taxon>
    </lineage>
</organism>
<evidence type="ECO:0000313" key="4">
    <source>
        <dbReference type="Proteomes" id="UP000295122"/>
    </source>
</evidence>
<proteinExistence type="predicted"/>
<reference evidence="3 4" key="1">
    <citation type="submission" date="2019-03" db="EMBL/GenBank/DDBJ databases">
        <title>Genomic Encyclopedia of Type Strains, Phase IV (KMG-IV): sequencing the most valuable type-strain genomes for metagenomic binning, comparative biology and taxonomic classification.</title>
        <authorList>
            <person name="Goeker M."/>
        </authorList>
    </citation>
    <scope>NUCLEOTIDE SEQUENCE [LARGE SCALE GENOMIC DNA]</scope>
    <source>
        <strain evidence="3 4">DSM 25903</strain>
    </source>
</reference>
<keyword evidence="1" id="KW-0479">Metal-binding</keyword>
<dbReference type="Gene3D" id="3.10.180.10">
    <property type="entry name" value="2,3-Dihydroxybiphenyl 1,2-Dioxygenase, domain 1"/>
    <property type="match status" value="1"/>
</dbReference>
<keyword evidence="3" id="KW-0456">Lyase</keyword>
<evidence type="ECO:0000259" key="2">
    <source>
        <dbReference type="PROSITE" id="PS51819"/>
    </source>
</evidence>